<accession>A0A6C0BRU8</accession>
<dbReference type="InterPro" id="IPR000719">
    <property type="entry name" value="Prot_kinase_dom"/>
</dbReference>
<dbReference type="Gene3D" id="1.10.510.10">
    <property type="entry name" value="Transferase(Phosphotransferase) domain 1"/>
    <property type="match status" value="1"/>
</dbReference>
<dbReference type="GO" id="GO:0004672">
    <property type="term" value="F:protein kinase activity"/>
    <property type="evidence" value="ECO:0007669"/>
    <property type="project" value="InterPro"/>
</dbReference>
<dbReference type="InterPro" id="IPR008271">
    <property type="entry name" value="Ser/Thr_kinase_AS"/>
</dbReference>
<feature type="domain" description="Protein kinase" evidence="1">
    <location>
        <begin position="1"/>
        <end position="392"/>
    </location>
</feature>
<dbReference type="PROSITE" id="PS50011">
    <property type="entry name" value="PROTEIN_KINASE_DOM"/>
    <property type="match status" value="1"/>
</dbReference>
<evidence type="ECO:0000313" key="2">
    <source>
        <dbReference type="EMBL" id="QHS94521.1"/>
    </source>
</evidence>
<dbReference type="GO" id="GO:0005524">
    <property type="term" value="F:ATP binding"/>
    <property type="evidence" value="ECO:0007669"/>
    <property type="project" value="InterPro"/>
</dbReference>
<dbReference type="SUPFAM" id="SSF56112">
    <property type="entry name" value="Protein kinase-like (PK-like)"/>
    <property type="match status" value="1"/>
</dbReference>
<dbReference type="InterPro" id="IPR011009">
    <property type="entry name" value="Kinase-like_dom_sf"/>
</dbReference>
<proteinExistence type="predicted"/>
<dbReference type="EMBL" id="MN739226">
    <property type="protein sequence ID" value="QHS94521.1"/>
    <property type="molecule type" value="Genomic_DNA"/>
</dbReference>
<dbReference type="AlphaFoldDB" id="A0A6C0BRU8"/>
<sequence>MIGGDVIGIGGYGCVFRPQLKCKSRRGRTKGDKISKLMTRKNGIKEYKNVKKILSYVKKIPNYRKYFILDDITKCNTYPLPVVYTKTIGKCSGSLGTDDLTKINKKITDGELISVNVPYGGVSLLTILNTMIFSEFDKDKHLHQSFCDTLDNLVDLLLNAIVKLKTKGIYHNDIKSDNILYSYDAKTNKSYYRIIDWGVSVTTRTPSRFIDSGMRPIQWNSPFISSLVLSPIYESFPEIVGHYNIKGKSAIECASIFNKYLSNFSKQLEYIEDSILKVIFKSKTDYPKIGDILGSHMEKVMDTYNTTSRDRNKFIGNILSHNMDIYGFISIFIDLLIVNHSSGYNGAIEHPLFEYMKDFVWKYYYSDRYVTTKISVPELVDDILKMKYIHAF</sequence>
<reference evidence="2" key="1">
    <citation type="journal article" date="2020" name="Nature">
        <title>Giant virus diversity and host interactions through global metagenomics.</title>
        <authorList>
            <person name="Schulz F."/>
            <person name="Roux S."/>
            <person name="Paez-Espino D."/>
            <person name="Jungbluth S."/>
            <person name="Walsh D.A."/>
            <person name="Denef V.J."/>
            <person name="McMahon K.D."/>
            <person name="Konstantinidis K.T."/>
            <person name="Eloe-Fadrosh E.A."/>
            <person name="Kyrpides N.C."/>
            <person name="Woyke T."/>
        </authorList>
    </citation>
    <scope>NUCLEOTIDE SEQUENCE</scope>
    <source>
        <strain evidence="2">GVMAG-M-3300018416-45</strain>
    </source>
</reference>
<evidence type="ECO:0000259" key="1">
    <source>
        <dbReference type="PROSITE" id="PS50011"/>
    </source>
</evidence>
<protein>
    <recommendedName>
        <fullName evidence="1">Protein kinase domain-containing protein</fullName>
    </recommendedName>
</protein>
<name>A0A6C0BRU8_9ZZZZ</name>
<dbReference type="PROSITE" id="PS00108">
    <property type="entry name" value="PROTEIN_KINASE_ST"/>
    <property type="match status" value="1"/>
</dbReference>
<organism evidence="2">
    <name type="scientific">viral metagenome</name>
    <dbReference type="NCBI Taxonomy" id="1070528"/>
    <lineage>
        <taxon>unclassified sequences</taxon>
        <taxon>metagenomes</taxon>
        <taxon>organismal metagenomes</taxon>
    </lineage>
</organism>